<dbReference type="PROSITE" id="PS50931">
    <property type="entry name" value="HTH_LYSR"/>
    <property type="match status" value="1"/>
</dbReference>
<keyword evidence="2" id="KW-0805">Transcription regulation</keyword>
<reference evidence="6 7" key="1">
    <citation type="submission" date="2019-10" db="EMBL/GenBank/DDBJ databases">
        <authorList>
            <person name="Nie G."/>
            <person name="Ming H."/>
            <person name="Yi B."/>
        </authorList>
    </citation>
    <scope>NUCLEOTIDE SEQUENCE [LARGE SCALE GENOMIC DNA]</scope>
    <source>
        <strain evidence="6 7">CFH 90414</strain>
    </source>
</reference>
<organism evidence="6 7">
    <name type="scientific">Agromyces agglutinans</name>
    <dbReference type="NCBI Taxonomy" id="2662258"/>
    <lineage>
        <taxon>Bacteria</taxon>
        <taxon>Bacillati</taxon>
        <taxon>Actinomycetota</taxon>
        <taxon>Actinomycetes</taxon>
        <taxon>Micrococcales</taxon>
        <taxon>Microbacteriaceae</taxon>
        <taxon>Agromyces</taxon>
    </lineage>
</organism>
<sequence length="320" mass="33278">MLACVPRQLDLTAACEAFVAVAARDSFTIGATGAGLTQSVASRRIAALEQHLGARLFERTSRRVRLTPFGRRMLPNAIRLVDAAQALADAAADAHDLPVVVAVPARVAPRNAARVIAAAAGAGMTIEFLEGPPSERAASLDDGRALLALQHVGPDRATWTGPLGVGWSRPEAAGTLEPAAAARAAVRSGAEAGGRPFHLAELRPRRGGSGRRLLWLQPEDDVPSVRAPLERLRNDAGLEAGNLRTAESQVAAMARAIAEGDLVLCTPVEAAAYDLAWHPIGGLPLTRGYALLGSDAELAARFTDAAGDLVAELLGTSGDR</sequence>
<dbReference type="Pfam" id="PF00126">
    <property type="entry name" value="HTH_1"/>
    <property type="match status" value="1"/>
</dbReference>
<evidence type="ECO:0000313" key="6">
    <source>
        <dbReference type="EMBL" id="MRG61578.1"/>
    </source>
</evidence>
<feature type="domain" description="HTH lysR-type" evidence="5">
    <location>
        <begin position="10"/>
        <end position="67"/>
    </location>
</feature>
<dbReference type="GO" id="GO:0003700">
    <property type="term" value="F:DNA-binding transcription factor activity"/>
    <property type="evidence" value="ECO:0007669"/>
    <property type="project" value="InterPro"/>
</dbReference>
<evidence type="ECO:0000313" key="7">
    <source>
        <dbReference type="Proteomes" id="UP000431080"/>
    </source>
</evidence>
<accession>A0A6I2FLR5</accession>
<comment type="similarity">
    <text evidence="1">Belongs to the LysR transcriptional regulatory family.</text>
</comment>
<dbReference type="InterPro" id="IPR036388">
    <property type="entry name" value="WH-like_DNA-bd_sf"/>
</dbReference>
<dbReference type="InterPro" id="IPR000847">
    <property type="entry name" value="LysR_HTH_N"/>
</dbReference>
<evidence type="ECO:0000256" key="2">
    <source>
        <dbReference type="ARBA" id="ARBA00023015"/>
    </source>
</evidence>
<dbReference type="Gene3D" id="1.10.10.10">
    <property type="entry name" value="Winged helix-like DNA-binding domain superfamily/Winged helix DNA-binding domain"/>
    <property type="match status" value="1"/>
</dbReference>
<comment type="caution">
    <text evidence="6">The sequence shown here is derived from an EMBL/GenBank/DDBJ whole genome shotgun (WGS) entry which is preliminary data.</text>
</comment>
<dbReference type="AlphaFoldDB" id="A0A6I2FLR5"/>
<keyword evidence="4" id="KW-0804">Transcription</keyword>
<dbReference type="SUPFAM" id="SSF46785">
    <property type="entry name" value="Winged helix' DNA-binding domain"/>
    <property type="match status" value="1"/>
</dbReference>
<dbReference type="GO" id="GO:0000976">
    <property type="term" value="F:transcription cis-regulatory region binding"/>
    <property type="evidence" value="ECO:0007669"/>
    <property type="project" value="TreeGrafter"/>
</dbReference>
<evidence type="ECO:0000256" key="3">
    <source>
        <dbReference type="ARBA" id="ARBA00023125"/>
    </source>
</evidence>
<dbReference type="EMBL" id="WJIF01000014">
    <property type="protein sequence ID" value="MRG61578.1"/>
    <property type="molecule type" value="Genomic_DNA"/>
</dbReference>
<evidence type="ECO:0000256" key="4">
    <source>
        <dbReference type="ARBA" id="ARBA00023163"/>
    </source>
</evidence>
<dbReference type="Proteomes" id="UP000431080">
    <property type="component" value="Unassembled WGS sequence"/>
</dbReference>
<dbReference type="PANTHER" id="PTHR30126">
    <property type="entry name" value="HTH-TYPE TRANSCRIPTIONAL REGULATOR"/>
    <property type="match status" value="1"/>
</dbReference>
<evidence type="ECO:0000256" key="1">
    <source>
        <dbReference type="ARBA" id="ARBA00009437"/>
    </source>
</evidence>
<dbReference type="InterPro" id="IPR036390">
    <property type="entry name" value="WH_DNA-bd_sf"/>
</dbReference>
<evidence type="ECO:0000259" key="5">
    <source>
        <dbReference type="PROSITE" id="PS50931"/>
    </source>
</evidence>
<keyword evidence="3" id="KW-0238">DNA-binding</keyword>
<name>A0A6I2FLR5_9MICO</name>
<proteinExistence type="inferred from homology"/>
<dbReference type="PANTHER" id="PTHR30126:SF97">
    <property type="entry name" value="HTH-TYPE TRANSCRIPTIONAL REGULATOR ABGR"/>
    <property type="match status" value="1"/>
</dbReference>
<dbReference type="FunFam" id="1.10.10.10:FF:000001">
    <property type="entry name" value="LysR family transcriptional regulator"/>
    <property type="match status" value="1"/>
</dbReference>
<keyword evidence="7" id="KW-1185">Reference proteome</keyword>
<gene>
    <name evidence="6" type="ORF">GE115_17100</name>
</gene>
<protein>
    <submittedName>
        <fullName evidence="6">LysR family transcriptional regulator</fullName>
    </submittedName>
</protein>